<dbReference type="InterPro" id="IPR011084">
    <property type="entry name" value="DRMBL"/>
</dbReference>
<evidence type="ECO:0000256" key="5">
    <source>
        <dbReference type="ARBA" id="ARBA00012865"/>
    </source>
</evidence>
<comment type="catalytic activity">
    <reaction evidence="1">
        <text>a beta-lactam + H2O = a substituted beta-amino acid</text>
        <dbReference type="Rhea" id="RHEA:20401"/>
        <dbReference type="ChEBI" id="CHEBI:15377"/>
        <dbReference type="ChEBI" id="CHEBI:35627"/>
        <dbReference type="ChEBI" id="CHEBI:140347"/>
        <dbReference type="EC" id="3.5.2.6"/>
    </reaction>
</comment>
<reference evidence="19 20" key="1">
    <citation type="journal article" date="2024" name="BMC Genomics">
        <title>Genome assembly of redclaw crayfish (Cherax quadricarinatus) provides insights into its immune adaptation and hypoxia tolerance.</title>
        <authorList>
            <person name="Liu Z."/>
            <person name="Zheng J."/>
            <person name="Li H."/>
            <person name="Fang K."/>
            <person name="Wang S."/>
            <person name="He J."/>
            <person name="Zhou D."/>
            <person name="Weng S."/>
            <person name="Chi M."/>
            <person name="Gu Z."/>
            <person name="He J."/>
            <person name="Li F."/>
            <person name="Wang M."/>
        </authorList>
    </citation>
    <scope>NUCLEOTIDE SEQUENCE [LARGE SCALE GENOMIC DNA]</scope>
    <source>
        <strain evidence="19">ZL_2023a</strain>
    </source>
</reference>
<dbReference type="Gene3D" id="3.60.15.10">
    <property type="entry name" value="Ribonuclease Z/Hydroxyacylglutathione hydrolase-like"/>
    <property type="match status" value="1"/>
</dbReference>
<sequence length="604" mass="68258">MNGCVINGTPVAVDFWKPTKAPQARLFFLTHLHADHTQGLTKTWRLPLYTSPTNSVLLQHQFQLPKSIIRELEVGETYLIPLDNEGNYPISVTVLDANHVPGAVMFLFQGYFGNILYCGDMRWYPELVRHKVLRSVVEERELDVLYLDNTFSAPYCVFPTREEAKQELFRIIDSYPDHVIKLTVRDLGREDLLESVARRFHERILVGQGKYELLRLLRYSDAFTTNPEEARIHAVPLHQFQVSAHKKWSQEQPTISIVLTAEYVGWSNGPYSSQHENGIFIVPYSDHSSYPELLEMVAQLAPRQVVPIVQQKSPKGWWADSNAPDQAVKTDMTVYDNFLTFPPPEPVIVPEAIVDLMRKGGPFSLTHQPRRCGLHRAFTPRPRRTMGVVFTSPDRSFSSPSQHTVSPAPSSVSTLDVSIPDTYTAYHSDFSPVAKSSPDLKLLHSVNGKQLDIQNLNEEVPKNSKLEDKPSQSRVLPAPQSSLQVSNATFKQCSFNSDNGMPSKKQKISEVSHDPKPNGDLLSTFSPVTKSRNTEISSLSSSRETPEEALSRERKVWVKQAVSLMSAQCDRLSNKETAENYDFSTLADDTWAVYRSLNYLLGLM</sequence>
<evidence type="ECO:0000256" key="15">
    <source>
        <dbReference type="ARBA" id="ARBA00041693"/>
    </source>
</evidence>
<evidence type="ECO:0000256" key="9">
    <source>
        <dbReference type="ARBA" id="ARBA00022801"/>
    </source>
</evidence>
<evidence type="ECO:0000256" key="16">
    <source>
        <dbReference type="ARBA" id="ARBA00042738"/>
    </source>
</evidence>
<dbReference type="GO" id="GO:0031123">
    <property type="term" value="P:RNA 3'-end processing"/>
    <property type="evidence" value="ECO:0007669"/>
    <property type="project" value="UniProtKB-ARBA"/>
</dbReference>
<feature type="region of interest" description="Disordered" evidence="17">
    <location>
        <begin position="393"/>
        <end position="413"/>
    </location>
</feature>
<keyword evidence="8" id="KW-0227">DNA damage</keyword>
<evidence type="ECO:0000256" key="17">
    <source>
        <dbReference type="SAM" id="MobiDB-lite"/>
    </source>
</evidence>
<evidence type="ECO:0000256" key="7">
    <source>
        <dbReference type="ARBA" id="ARBA00022722"/>
    </source>
</evidence>
<keyword evidence="10" id="KW-0269">Exonuclease</keyword>
<dbReference type="GO" id="GO:0000723">
    <property type="term" value="P:telomere maintenance"/>
    <property type="evidence" value="ECO:0007669"/>
    <property type="project" value="TreeGrafter"/>
</dbReference>
<feature type="compositionally biased region" description="Basic and acidic residues" evidence="17">
    <location>
        <begin position="459"/>
        <end position="471"/>
    </location>
</feature>
<dbReference type="FunFam" id="3.40.50.12650:FF:000003">
    <property type="entry name" value="DNA cross-link repair 1B"/>
    <property type="match status" value="1"/>
</dbReference>
<feature type="region of interest" description="Disordered" evidence="17">
    <location>
        <begin position="457"/>
        <end position="527"/>
    </location>
</feature>
<keyword evidence="6" id="KW-0158">Chromosome</keyword>
<dbReference type="AlphaFoldDB" id="A0AAW0WXR1"/>
<dbReference type="Pfam" id="PF07522">
    <property type="entry name" value="DRMBL"/>
    <property type="match status" value="1"/>
</dbReference>
<dbReference type="EC" id="3.5.2.6" evidence="5"/>
<dbReference type="Gene3D" id="3.40.50.12650">
    <property type="match status" value="1"/>
</dbReference>
<dbReference type="PANTHER" id="PTHR23240">
    <property type="entry name" value="DNA CROSS-LINK REPAIR PROTEIN PSO2/SNM1-RELATED"/>
    <property type="match status" value="1"/>
</dbReference>
<evidence type="ECO:0000256" key="13">
    <source>
        <dbReference type="ARBA" id="ARBA00023242"/>
    </source>
</evidence>
<dbReference type="SUPFAM" id="SSF56281">
    <property type="entry name" value="Metallo-hydrolase/oxidoreductase"/>
    <property type="match status" value="1"/>
</dbReference>
<evidence type="ECO:0000256" key="4">
    <source>
        <dbReference type="ARBA" id="ARBA00010304"/>
    </source>
</evidence>
<dbReference type="GO" id="GO:0036297">
    <property type="term" value="P:interstrand cross-link repair"/>
    <property type="evidence" value="ECO:0007669"/>
    <property type="project" value="TreeGrafter"/>
</dbReference>
<dbReference type="GO" id="GO:0008800">
    <property type="term" value="F:beta-lactamase activity"/>
    <property type="evidence" value="ECO:0007669"/>
    <property type="project" value="UniProtKB-EC"/>
</dbReference>
<dbReference type="GO" id="GO:0003684">
    <property type="term" value="F:damaged DNA binding"/>
    <property type="evidence" value="ECO:0007669"/>
    <property type="project" value="TreeGrafter"/>
</dbReference>
<keyword evidence="9" id="KW-0378">Hydrolase</keyword>
<protein>
    <recommendedName>
        <fullName evidence="14">5' exonuclease Apollo</fullName>
        <ecNumber evidence="5">3.5.2.6</ecNumber>
    </recommendedName>
    <alternativeName>
        <fullName evidence="15">DNA cross-link repair 1B protein</fullName>
    </alternativeName>
    <alternativeName>
        <fullName evidence="16">SNM1 homolog B</fullName>
    </alternativeName>
</protein>
<accession>A0AAW0WXR1</accession>
<comment type="subcellular location">
    <subcellularLocation>
        <location evidence="3">Chromosome</location>
        <location evidence="3">Telomere</location>
    </subcellularLocation>
    <subcellularLocation>
        <location evidence="2">Nucleus</location>
    </subcellularLocation>
</comment>
<evidence type="ECO:0000259" key="18">
    <source>
        <dbReference type="SMART" id="SM00849"/>
    </source>
</evidence>
<feature type="compositionally biased region" description="Polar residues" evidence="17">
    <location>
        <begin position="479"/>
        <end position="500"/>
    </location>
</feature>
<dbReference type="GO" id="GO:0000781">
    <property type="term" value="C:chromosome, telomeric region"/>
    <property type="evidence" value="ECO:0007669"/>
    <property type="project" value="UniProtKB-SubCell"/>
</dbReference>
<keyword evidence="7" id="KW-0540">Nuclease</keyword>
<evidence type="ECO:0000313" key="20">
    <source>
        <dbReference type="Proteomes" id="UP001445076"/>
    </source>
</evidence>
<dbReference type="GO" id="GO:0035312">
    <property type="term" value="F:5'-3' DNA exonuclease activity"/>
    <property type="evidence" value="ECO:0007669"/>
    <property type="project" value="TreeGrafter"/>
</dbReference>
<proteinExistence type="inferred from homology"/>
<evidence type="ECO:0000313" key="19">
    <source>
        <dbReference type="EMBL" id="KAK8732211.1"/>
    </source>
</evidence>
<feature type="compositionally biased region" description="Basic and acidic residues" evidence="17">
    <location>
        <begin position="507"/>
        <end position="517"/>
    </location>
</feature>
<gene>
    <name evidence="19" type="ORF">OTU49_007244</name>
</gene>
<evidence type="ECO:0000256" key="12">
    <source>
        <dbReference type="ARBA" id="ARBA00023204"/>
    </source>
</evidence>
<dbReference type="GO" id="GO:0006303">
    <property type="term" value="P:double-strand break repair via nonhomologous end joining"/>
    <property type="evidence" value="ECO:0007669"/>
    <property type="project" value="TreeGrafter"/>
</dbReference>
<comment type="caution">
    <text evidence="19">The sequence shown here is derived from an EMBL/GenBank/DDBJ whole genome shotgun (WGS) entry which is preliminary data.</text>
</comment>
<keyword evidence="12" id="KW-0234">DNA repair</keyword>
<dbReference type="EMBL" id="JARKIK010000058">
    <property type="protein sequence ID" value="KAK8732211.1"/>
    <property type="molecule type" value="Genomic_DNA"/>
</dbReference>
<evidence type="ECO:0000256" key="6">
    <source>
        <dbReference type="ARBA" id="ARBA00022454"/>
    </source>
</evidence>
<comment type="similarity">
    <text evidence="4">Belongs to the DNA repair metallo-beta-lactamase (DRMBL) family.</text>
</comment>
<organism evidence="19 20">
    <name type="scientific">Cherax quadricarinatus</name>
    <name type="common">Australian red claw crayfish</name>
    <dbReference type="NCBI Taxonomy" id="27406"/>
    <lineage>
        <taxon>Eukaryota</taxon>
        <taxon>Metazoa</taxon>
        <taxon>Ecdysozoa</taxon>
        <taxon>Arthropoda</taxon>
        <taxon>Crustacea</taxon>
        <taxon>Multicrustacea</taxon>
        <taxon>Malacostraca</taxon>
        <taxon>Eumalacostraca</taxon>
        <taxon>Eucarida</taxon>
        <taxon>Decapoda</taxon>
        <taxon>Pleocyemata</taxon>
        <taxon>Astacidea</taxon>
        <taxon>Parastacoidea</taxon>
        <taxon>Parastacidae</taxon>
        <taxon>Cherax</taxon>
    </lineage>
</organism>
<dbReference type="InterPro" id="IPR036866">
    <property type="entry name" value="RibonucZ/Hydroxyglut_hydro"/>
</dbReference>
<evidence type="ECO:0000256" key="8">
    <source>
        <dbReference type="ARBA" id="ARBA00022763"/>
    </source>
</evidence>
<keyword evidence="20" id="KW-1185">Reference proteome</keyword>
<dbReference type="GO" id="GO:0005634">
    <property type="term" value="C:nucleus"/>
    <property type="evidence" value="ECO:0007669"/>
    <property type="project" value="UniProtKB-SubCell"/>
</dbReference>
<evidence type="ECO:0000256" key="10">
    <source>
        <dbReference type="ARBA" id="ARBA00022839"/>
    </source>
</evidence>
<evidence type="ECO:0000256" key="3">
    <source>
        <dbReference type="ARBA" id="ARBA00004574"/>
    </source>
</evidence>
<dbReference type="SMART" id="SM00849">
    <property type="entry name" value="Lactamase_B"/>
    <property type="match status" value="1"/>
</dbReference>
<keyword evidence="13" id="KW-0539">Nucleus</keyword>
<dbReference type="InterPro" id="IPR001279">
    <property type="entry name" value="Metallo-B-lactamas"/>
</dbReference>
<evidence type="ECO:0000256" key="11">
    <source>
        <dbReference type="ARBA" id="ARBA00022895"/>
    </source>
</evidence>
<evidence type="ECO:0000256" key="2">
    <source>
        <dbReference type="ARBA" id="ARBA00004123"/>
    </source>
</evidence>
<feature type="domain" description="Metallo-beta-lactamase" evidence="18">
    <location>
        <begin position="1"/>
        <end position="178"/>
    </location>
</feature>
<evidence type="ECO:0000256" key="1">
    <source>
        <dbReference type="ARBA" id="ARBA00001526"/>
    </source>
</evidence>
<name>A0AAW0WXR1_CHEQU</name>
<dbReference type="PANTHER" id="PTHR23240:SF26">
    <property type="entry name" value="5' EXONUCLEASE APOLLO"/>
    <property type="match status" value="1"/>
</dbReference>
<evidence type="ECO:0000256" key="14">
    <source>
        <dbReference type="ARBA" id="ARBA00039555"/>
    </source>
</evidence>
<keyword evidence="11" id="KW-0779">Telomere</keyword>
<dbReference type="Proteomes" id="UP001445076">
    <property type="component" value="Unassembled WGS sequence"/>
</dbReference>